<accession>A0A9P7RRT4</accession>
<dbReference type="RefSeq" id="XP_043004738.1">
    <property type="nucleotide sequence ID" value="XM_043157371.1"/>
</dbReference>
<evidence type="ECO:0000313" key="3">
    <source>
        <dbReference type="Proteomes" id="UP001049176"/>
    </source>
</evidence>
<feature type="signal peptide" evidence="1">
    <location>
        <begin position="1"/>
        <end position="21"/>
    </location>
</feature>
<dbReference type="AlphaFoldDB" id="A0A9P7RRT4"/>
<dbReference type="OrthoDB" id="2935230at2759"/>
<protein>
    <recommendedName>
        <fullName evidence="4">F-box domain-containing protein</fullName>
    </recommendedName>
</protein>
<feature type="chain" id="PRO_5040468342" description="F-box domain-containing protein" evidence="1">
    <location>
        <begin position="22"/>
        <end position="310"/>
    </location>
</feature>
<comment type="caution">
    <text evidence="2">The sequence shown here is derived from an EMBL/GenBank/DDBJ whole genome shotgun (WGS) entry which is preliminary data.</text>
</comment>
<keyword evidence="3" id="KW-1185">Reference proteome</keyword>
<sequence>MVLGNPLFWLLLYLWLKDRKTQPSLTDKRPSQNRSRPKKNANKTVFRLHDLPIEIEREITLLAACSSPATYRALLLTCRSTKSLCRVEETIPYLSITLFRHYQLESFYTALRTSPEFASHVKHLWVFSDRKFGSDGRPASELTNDVFHLCPNIVSAACNLIRFLRFPWLESVKDLTVPEGIPHHAVGNQTSNLSIERLHIMLGSGGSVQGTASMYIPEIESLRQVSFSLGNIPRFGVREIDGRVERVAVLVRYSGPGSEDVIARAVEHTRGLGDRCTFHSCPRRLGEMKLWAERVRDKDAIWKLRKVPSS</sequence>
<dbReference type="EMBL" id="CM032188">
    <property type="protein sequence ID" value="KAG7088267.1"/>
    <property type="molecule type" value="Genomic_DNA"/>
</dbReference>
<gene>
    <name evidence="2" type="ORF">E1B28_012281</name>
</gene>
<dbReference type="KEGG" id="more:E1B28_012281"/>
<keyword evidence="1" id="KW-0732">Signal</keyword>
<organism evidence="2 3">
    <name type="scientific">Marasmius oreades</name>
    <name type="common">fairy-ring Marasmius</name>
    <dbReference type="NCBI Taxonomy" id="181124"/>
    <lineage>
        <taxon>Eukaryota</taxon>
        <taxon>Fungi</taxon>
        <taxon>Dikarya</taxon>
        <taxon>Basidiomycota</taxon>
        <taxon>Agaricomycotina</taxon>
        <taxon>Agaricomycetes</taxon>
        <taxon>Agaricomycetidae</taxon>
        <taxon>Agaricales</taxon>
        <taxon>Marasmiineae</taxon>
        <taxon>Marasmiaceae</taxon>
        <taxon>Marasmius</taxon>
    </lineage>
</organism>
<evidence type="ECO:0008006" key="4">
    <source>
        <dbReference type="Google" id="ProtNLM"/>
    </source>
</evidence>
<dbReference type="Proteomes" id="UP001049176">
    <property type="component" value="Chromosome 8"/>
</dbReference>
<proteinExistence type="predicted"/>
<evidence type="ECO:0000256" key="1">
    <source>
        <dbReference type="SAM" id="SignalP"/>
    </source>
</evidence>
<dbReference type="GeneID" id="66081356"/>
<reference evidence="2" key="1">
    <citation type="journal article" date="2021" name="Genome Biol. Evol.">
        <title>The assembled and annotated genome of the fairy-ring fungus Marasmius oreades.</title>
        <authorList>
            <person name="Hiltunen M."/>
            <person name="Ament-Velasquez S.L."/>
            <person name="Johannesson H."/>
        </authorList>
    </citation>
    <scope>NUCLEOTIDE SEQUENCE</scope>
    <source>
        <strain evidence="2">03SP1</strain>
    </source>
</reference>
<evidence type="ECO:0000313" key="2">
    <source>
        <dbReference type="EMBL" id="KAG7088267.1"/>
    </source>
</evidence>
<name>A0A9P7RRT4_9AGAR</name>